<feature type="compositionally biased region" description="Polar residues" evidence="1">
    <location>
        <begin position="472"/>
        <end position="483"/>
    </location>
</feature>
<evidence type="ECO:0000313" key="3">
    <source>
        <dbReference type="Proteomes" id="UP000038010"/>
    </source>
</evidence>
<dbReference type="AlphaFoldDB" id="A0A0N1P281"/>
<organism evidence="2 3">
    <name type="scientific">Cyphellophora attinorum</name>
    <dbReference type="NCBI Taxonomy" id="1664694"/>
    <lineage>
        <taxon>Eukaryota</taxon>
        <taxon>Fungi</taxon>
        <taxon>Dikarya</taxon>
        <taxon>Ascomycota</taxon>
        <taxon>Pezizomycotina</taxon>
        <taxon>Eurotiomycetes</taxon>
        <taxon>Chaetothyriomycetidae</taxon>
        <taxon>Chaetothyriales</taxon>
        <taxon>Cyphellophoraceae</taxon>
        <taxon>Cyphellophora</taxon>
    </lineage>
</organism>
<dbReference type="PANTHER" id="PTHR42068">
    <property type="entry name" value="YALI0B18964P"/>
    <property type="match status" value="1"/>
</dbReference>
<feature type="compositionally biased region" description="Basic and acidic residues" evidence="1">
    <location>
        <begin position="445"/>
        <end position="457"/>
    </location>
</feature>
<feature type="region of interest" description="Disordered" evidence="1">
    <location>
        <begin position="1"/>
        <end position="50"/>
    </location>
</feature>
<feature type="compositionally biased region" description="Polar residues" evidence="1">
    <location>
        <begin position="287"/>
        <end position="311"/>
    </location>
</feature>
<protein>
    <submittedName>
        <fullName evidence="2">Uncharacterized protein</fullName>
    </submittedName>
</protein>
<evidence type="ECO:0000256" key="1">
    <source>
        <dbReference type="SAM" id="MobiDB-lite"/>
    </source>
</evidence>
<feature type="compositionally biased region" description="Basic and acidic residues" evidence="1">
    <location>
        <begin position="410"/>
        <end position="428"/>
    </location>
</feature>
<feature type="compositionally biased region" description="Polar residues" evidence="1">
    <location>
        <begin position="227"/>
        <end position="263"/>
    </location>
</feature>
<name>A0A0N1P281_9EURO</name>
<dbReference type="OrthoDB" id="5396252at2759"/>
<feature type="compositionally biased region" description="Polar residues" evidence="1">
    <location>
        <begin position="79"/>
        <end position="105"/>
    </location>
</feature>
<dbReference type="STRING" id="1664694.A0A0N1P281"/>
<feature type="region of interest" description="Disordered" evidence="1">
    <location>
        <begin position="389"/>
        <end position="499"/>
    </location>
</feature>
<sequence length="765" mass="81657">MPIKLPKGFQRRKSSGNALEEAQSPKSPGGTSSFRVIERPGANNKSFDGGSLIRAVHQNASTPALARGSFEQDDENMFRVSSSSRPDATNRGSGGTDNSLSTAQYDSAASSSRLSVSTNPSSLDAHSDRNVQAQYKDIPAPPAPSARPGFLRNSARTFSLGITGKSRESLTSSPAGPPLPPLPLEARGRAATASSASTATPPRLYDSDLALDSSELDGFENMFEGIGSSSRDQSPGLRNSRYGTSPSNQCPPSSYVDSTQSRSARAPAPKPISTSRYDAVDEAPHSWASQNSQNGLMRSPSPSRTITQGSPTVPAHASFSVGKTRPINRKPLAGETASLSKERTNSSSNDGRNLLRKTETWRSEASDNYASALDPALLESADLANQWAETKPAAVRPPPSGKVMTPAQFERYRRQQEEDRKLGASRDSDSEDEVNYDDDDEEEKEKEAAKQRRKQEAHLSVYRQQMMKVTGEQATGRQSSLGQTLDPRMSPSPNALDNRMSHLTVGTQQSGRSSGDEPDEDEDVPLGILAAHGFPNKNRAPTQLLQSTSNPNLRTIAQQNQQSTAPAPSIAGTATNRGSMPVFARQLPADPYYGASVVNPMHRESINMAAQAPMPSGASTAHPVHPAGLVGVIAGEEKARAMRRGSPNTQGNYDLPPSMQHPGLPRSQTMGPGGLTPGDHAQIQMSQQMTQMMQMQMQWMQQMQQIMGGQMMPPGPGTPGGGMPMMPPGMMPMPGMPMPGMPMPQSAPSMAGGRPPTIHMNSAPA</sequence>
<comment type="caution">
    <text evidence="2">The sequence shown here is derived from an EMBL/GenBank/DDBJ whole genome shotgun (WGS) entry which is preliminary data.</text>
</comment>
<feature type="region of interest" description="Disordered" evidence="1">
    <location>
        <begin position="64"/>
        <end position="368"/>
    </location>
</feature>
<proteinExistence type="predicted"/>
<feature type="compositionally biased region" description="Polar residues" evidence="1">
    <location>
        <begin position="24"/>
        <end position="34"/>
    </location>
</feature>
<feature type="compositionally biased region" description="Low complexity" evidence="1">
    <location>
        <begin position="107"/>
        <end position="117"/>
    </location>
</feature>
<feature type="compositionally biased region" description="Low complexity" evidence="1">
    <location>
        <begin position="189"/>
        <end position="200"/>
    </location>
</feature>
<dbReference type="Proteomes" id="UP000038010">
    <property type="component" value="Unassembled WGS sequence"/>
</dbReference>
<accession>A0A0N1P281</accession>
<feature type="compositionally biased region" description="Acidic residues" evidence="1">
    <location>
        <begin position="429"/>
        <end position="444"/>
    </location>
</feature>
<gene>
    <name evidence="2" type="ORF">AB675_761</name>
</gene>
<evidence type="ECO:0000313" key="2">
    <source>
        <dbReference type="EMBL" id="KPI46086.1"/>
    </source>
</evidence>
<reference evidence="2 3" key="1">
    <citation type="submission" date="2015-06" db="EMBL/GenBank/DDBJ databases">
        <title>Draft genome of the ant-associated black yeast Phialophora attae CBS 131958.</title>
        <authorList>
            <person name="Moreno L.F."/>
            <person name="Stielow B.J."/>
            <person name="de Hoog S."/>
            <person name="Vicente V.A."/>
            <person name="Weiss V.A."/>
            <person name="de Vries M."/>
            <person name="Cruz L.M."/>
            <person name="Souza E.M."/>
        </authorList>
    </citation>
    <scope>NUCLEOTIDE SEQUENCE [LARGE SCALE GENOMIC DNA]</scope>
    <source>
        <strain evidence="2 3">CBS 131958</strain>
    </source>
</reference>
<dbReference type="VEuPathDB" id="FungiDB:AB675_761"/>
<dbReference type="RefSeq" id="XP_018006049.1">
    <property type="nucleotide sequence ID" value="XM_018148002.1"/>
</dbReference>
<dbReference type="GeneID" id="28739871"/>
<feature type="region of interest" description="Disordered" evidence="1">
    <location>
        <begin position="643"/>
        <end position="680"/>
    </location>
</feature>
<feature type="region of interest" description="Disordered" evidence="1">
    <location>
        <begin position="746"/>
        <end position="765"/>
    </location>
</feature>
<feature type="compositionally biased region" description="Basic and acidic residues" evidence="1">
    <location>
        <begin position="356"/>
        <end position="365"/>
    </location>
</feature>
<dbReference type="PANTHER" id="PTHR42068:SF1">
    <property type="entry name" value="YALI0B18964P"/>
    <property type="match status" value="1"/>
</dbReference>
<dbReference type="EMBL" id="LFJN01000001">
    <property type="protein sequence ID" value="KPI46086.1"/>
    <property type="molecule type" value="Genomic_DNA"/>
</dbReference>
<keyword evidence="3" id="KW-1185">Reference proteome</keyword>